<name>A0AA86AQ76_SULMK</name>
<sequence>MRYFLLKFIISLVFLTANLYFSFVIADIFLDMDSNYPILNYSWMIVIYMLGYFYMRLMTNRMVTVNAITLSLKANFFALSIILIIIAILKLNDITSRMVICIFYLLNNFNALWSYYLKKVFFRYKFFRQPILVICDHKGLENIQSWFAIGNPFGYDIKEIINVTLLPLESVNREIDRIIENSNYDSVVIDLESNTIFDLNSLVNHIQRRVRKVIVLPKMSKISIINGELISSIHHKGMAFYIKNNLLSPLDQIIKRGFDICVASIGLILLSPFLIWLYSLVYTATKGHPIFSHERIGFGGRKFKVFKFRTMYLDADERLELLLESCDESKEEWEKDFKLKNDPRITRIGQFLRKTSLDELPQLWNVLKGEMSLVGPRPITEAEIQKYGEYFEYFIAVTPGITGLWQVSGRNDVEYNERVQLDVWYVRNWSVELDLQILIKTILVVLGRKGSY</sequence>
<dbReference type="NCBIfam" id="TIGR03025">
    <property type="entry name" value="EPS_sugtrans"/>
    <property type="match status" value="1"/>
</dbReference>
<keyword evidence="6 9" id="KW-0812">Transmembrane</keyword>
<comment type="similarity">
    <text evidence="3">Belongs to the bacterial sugar transferase family.</text>
</comment>
<keyword evidence="4" id="KW-1003">Cell membrane</keyword>
<protein>
    <submittedName>
        <fullName evidence="11">Undecaprenyl-phosphate galactosephosphotransferase</fullName>
        <ecNumber evidence="11">2.7.8.6</ecNumber>
    </submittedName>
</protein>
<accession>A0AA86AQ76</accession>
<evidence type="ECO:0000256" key="7">
    <source>
        <dbReference type="ARBA" id="ARBA00022989"/>
    </source>
</evidence>
<dbReference type="RefSeq" id="WP_025345618.1">
    <property type="nucleotide sequence ID" value="NZ_CP007201.1"/>
</dbReference>
<evidence type="ECO:0000256" key="1">
    <source>
        <dbReference type="ARBA" id="ARBA00004141"/>
    </source>
</evidence>
<dbReference type="KEGG" id="smul:SMUL_2533"/>
<dbReference type="PANTHER" id="PTHR30576:SF4">
    <property type="entry name" value="UNDECAPRENYL-PHOSPHATE GALACTOSE PHOSPHOTRANSFERASE"/>
    <property type="match status" value="1"/>
</dbReference>
<keyword evidence="8 9" id="KW-0472">Membrane</keyword>
<evidence type="ECO:0000256" key="9">
    <source>
        <dbReference type="SAM" id="Phobius"/>
    </source>
</evidence>
<evidence type="ECO:0000313" key="12">
    <source>
        <dbReference type="Proteomes" id="UP000019322"/>
    </source>
</evidence>
<dbReference type="InterPro" id="IPR003362">
    <property type="entry name" value="Bact_transf"/>
</dbReference>
<dbReference type="EMBL" id="CP007201">
    <property type="protein sequence ID" value="AHJ13777.1"/>
    <property type="molecule type" value="Genomic_DNA"/>
</dbReference>
<dbReference type="EC" id="2.7.8.6" evidence="11"/>
<reference evidence="11 12" key="1">
    <citation type="journal article" date="2014" name="Environ. Microbiol.">
        <title>Insights into organohalide respiration and the versatile catabolism of Sulfurospirillum multivorans gained from comparative genomics and physiological studies.</title>
        <authorList>
            <person name="Goris T."/>
            <person name="Schubert T."/>
            <person name="Gadkari J."/>
            <person name="Wubet T."/>
            <person name="Tarkka M."/>
            <person name="Buscot F."/>
            <person name="Adrian L."/>
            <person name="Diekert G."/>
        </authorList>
    </citation>
    <scope>NUCLEOTIDE SEQUENCE [LARGE SCALE GENOMIC DNA]</scope>
    <source>
        <strain evidence="12">DM 12446 / JCM 15788 / NBRC 109480</strain>
    </source>
</reference>
<evidence type="ECO:0000256" key="5">
    <source>
        <dbReference type="ARBA" id="ARBA00022679"/>
    </source>
</evidence>
<proteinExistence type="inferred from homology"/>
<dbReference type="InterPro" id="IPR017475">
    <property type="entry name" value="EPS_sugar_tfrase"/>
</dbReference>
<dbReference type="GO" id="GO:0005886">
    <property type="term" value="C:plasma membrane"/>
    <property type="evidence" value="ECO:0007669"/>
    <property type="project" value="UniProtKB-SubCell"/>
</dbReference>
<evidence type="ECO:0000256" key="2">
    <source>
        <dbReference type="ARBA" id="ARBA00004236"/>
    </source>
</evidence>
<organism evidence="11 12">
    <name type="scientific">Sulfurospirillum multivorans (strain DM 12446 / JCM 15788 / NBRC 109480)</name>
    <dbReference type="NCBI Taxonomy" id="1150621"/>
    <lineage>
        <taxon>Bacteria</taxon>
        <taxon>Pseudomonadati</taxon>
        <taxon>Campylobacterota</taxon>
        <taxon>Epsilonproteobacteria</taxon>
        <taxon>Campylobacterales</taxon>
        <taxon>Sulfurospirillaceae</taxon>
        <taxon>Sulfurospirillum</taxon>
    </lineage>
</organism>
<evidence type="ECO:0000256" key="4">
    <source>
        <dbReference type="ARBA" id="ARBA00022475"/>
    </source>
</evidence>
<evidence type="ECO:0000313" key="11">
    <source>
        <dbReference type="EMBL" id="AHJ13777.1"/>
    </source>
</evidence>
<feature type="transmembrane region" description="Helical" evidence="9">
    <location>
        <begin position="38"/>
        <end position="55"/>
    </location>
</feature>
<feature type="transmembrane region" description="Helical" evidence="9">
    <location>
        <begin position="67"/>
        <end position="88"/>
    </location>
</feature>
<dbReference type="Proteomes" id="UP000019322">
    <property type="component" value="Chromosome"/>
</dbReference>
<dbReference type="AlphaFoldDB" id="A0AA86AQ76"/>
<evidence type="ECO:0000256" key="6">
    <source>
        <dbReference type="ARBA" id="ARBA00022692"/>
    </source>
</evidence>
<evidence type="ECO:0000259" key="10">
    <source>
        <dbReference type="Pfam" id="PF02397"/>
    </source>
</evidence>
<feature type="domain" description="Bacterial sugar transferase" evidence="10">
    <location>
        <begin position="255"/>
        <end position="446"/>
    </location>
</feature>
<gene>
    <name evidence="11" type="ORF">SMUL_2533</name>
</gene>
<feature type="transmembrane region" description="Helical" evidence="9">
    <location>
        <begin position="94"/>
        <end position="117"/>
    </location>
</feature>
<evidence type="ECO:0000256" key="3">
    <source>
        <dbReference type="ARBA" id="ARBA00006464"/>
    </source>
</evidence>
<feature type="transmembrane region" description="Helical" evidence="9">
    <location>
        <begin position="5"/>
        <end position="26"/>
    </location>
</feature>
<dbReference type="PANTHER" id="PTHR30576">
    <property type="entry name" value="COLANIC BIOSYNTHESIS UDP-GLUCOSE LIPID CARRIER TRANSFERASE"/>
    <property type="match status" value="1"/>
</dbReference>
<keyword evidence="5 11" id="KW-0808">Transferase</keyword>
<feature type="transmembrane region" description="Helical" evidence="9">
    <location>
        <begin position="260"/>
        <end position="281"/>
    </location>
</feature>
<evidence type="ECO:0000256" key="8">
    <source>
        <dbReference type="ARBA" id="ARBA00023136"/>
    </source>
</evidence>
<dbReference type="GO" id="GO:0047360">
    <property type="term" value="F:undecaprenyl-phosphate galactose phosphotransferase activity"/>
    <property type="evidence" value="ECO:0007669"/>
    <property type="project" value="UniProtKB-EC"/>
</dbReference>
<keyword evidence="7 9" id="KW-1133">Transmembrane helix</keyword>
<comment type="subcellular location">
    <subcellularLocation>
        <location evidence="2">Cell membrane</location>
    </subcellularLocation>
    <subcellularLocation>
        <location evidence="1">Membrane</location>
        <topology evidence="1">Multi-pass membrane protein</topology>
    </subcellularLocation>
</comment>
<dbReference type="Pfam" id="PF02397">
    <property type="entry name" value="Bac_transf"/>
    <property type="match status" value="1"/>
</dbReference>